<dbReference type="SUPFAM" id="SSF54060">
    <property type="entry name" value="His-Me finger endonucleases"/>
    <property type="match status" value="1"/>
</dbReference>
<accession>A0ABS2BKH0</accession>
<comment type="caution">
    <text evidence="4">The sequence shown here is derived from an EMBL/GenBank/DDBJ whole genome shotgun (WGS) entry which is preliminary data.</text>
</comment>
<keyword evidence="4" id="KW-0255">Endonuclease</keyword>
<evidence type="ECO:0000313" key="5">
    <source>
        <dbReference type="Proteomes" id="UP000809431"/>
    </source>
</evidence>
<keyword evidence="3" id="KW-0378">Hydrolase</keyword>
<evidence type="ECO:0000256" key="1">
    <source>
        <dbReference type="ARBA" id="ARBA00006429"/>
    </source>
</evidence>
<dbReference type="InterPro" id="IPR044925">
    <property type="entry name" value="His-Me_finger_sf"/>
</dbReference>
<proteinExistence type="inferred from homology"/>
<organism evidence="4 5">
    <name type="scientific">Jeongeupia naejangsanensis</name>
    <dbReference type="NCBI Taxonomy" id="613195"/>
    <lineage>
        <taxon>Bacteria</taxon>
        <taxon>Pseudomonadati</taxon>
        <taxon>Pseudomonadota</taxon>
        <taxon>Betaproteobacteria</taxon>
        <taxon>Neisseriales</taxon>
        <taxon>Chitinibacteraceae</taxon>
        <taxon>Jeongeupia</taxon>
    </lineage>
</organism>
<dbReference type="Pfam" id="PF04231">
    <property type="entry name" value="Endonuclease_1"/>
    <property type="match status" value="1"/>
</dbReference>
<name>A0ABS2BKH0_9NEIS</name>
<gene>
    <name evidence="4" type="ORF">JMJ54_09645</name>
</gene>
<evidence type="ECO:0000256" key="2">
    <source>
        <dbReference type="ARBA" id="ARBA00022722"/>
    </source>
</evidence>
<keyword evidence="5" id="KW-1185">Reference proteome</keyword>
<dbReference type="EMBL" id="JAESND010000004">
    <property type="protein sequence ID" value="MBM3116096.1"/>
    <property type="molecule type" value="Genomic_DNA"/>
</dbReference>
<comment type="similarity">
    <text evidence="1">Belongs to the EndA/NucM nuclease family.</text>
</comment>
<dbReference type="PANTHER" id="PTHR33607">
    <property type="entry name" value="ENDONUCLEASE-1"/>
    <property type="match status" value="1"/>
</dbReference>
<dbReference type="InterPro" id="IPR007346">
    <property type="entry name" value="Endonuclease-I"/>
</dbReference>
<evidence type="ECO:0000256" key="3">
    <source>
        <dbReference type="ARBA" id="ARBA00022801"/>
    </source>
</evidence>
<dbReference type="PROSITE" id="PS51257">
    <property type="entry name" value="PROKAR_LIPOPROTEIN"/>
    <property type="match status" value="1"/>
</dbReference>
<dbReference type="PANTHER" id="PTHR33607:SF2">
    <property type="entry name" value="ENDONUCLEASE-1"/>
    <property type="match status" value="1"/>
</dbReference>
<sequence>MRYLVPALLSLSLAACGDDIPKDVQHELQKIARHEVTKTLAQLGDQLLKSGPQSPDSATGAAPLVTRTSDVGHRDFVNAKRVLPRIFTGELREEFYCGCDYNGKKVNWSSCGFKPRKNAERAARIEWEHIVPAWNLGHQRQCWQSGGRKQCADKDPVFQTAEGDLVNLVPSVGEVNGDRSNFGYGAWTRNPTPMYGQCQTIVDFQQRRAQPREEVRGRIGRTYLYMYERYGLTMSRQEKQLMCAWAKTYPVDGWETARDRRIAAIQGNGNRFVTDAGAIGAACQG</sequence>
<dbReference type="GO" id="GO:0004519">
    <property type="term" value="F:endonuclease activity"/>
    <property type="evidence" value="ECO:0007669"/>
    <property type="project" value="UniProtKB-KW"/>
</dbReference>
<dbReference type="RefSeq" id="WP_203538189.1">
    <property type="nucleotide sequence ID" value="NZ_JAESND010000004.1"/>
</dbReference>
<keyword evidence="2" id="KW-0540">Nuclease</keyword>
<protein>
    <submittedName>
        <fullName evidence="4">Endonuclease</fullName>
    </submittedName>
</protein>
<dbReference type="Proteomes" id="UP000809431">
    <property type="component" value="Unassembled WGS sequence"/>
</dbReference>
<evidence type="ECO:0000313" key="4">
    <source>
        <dbReference type="EMBL" id="MBM3116096.1"/>
    </source>
</evidence>
<reference evidence="4 5" key="1">
    <citation type="submission" date="2021-01" db="EMBL/GenBank/DDBJ databases">
        <title>Draft Genome Sequence and Polyhydroxyalkanoate Biosynthetic Potential of Jeongeupia naejangsanensis Type Strain DSM 24253.</title>
        <authorList>
            <person name="Turrini P."/>
            <person name="Artuso I."/>
            <person name="Lugli G.A."/>
            <person name="Frangipani E."/>
            <person name="Ventura M."/>
            <person name="Visca P."/>
        </authorList>
    </citation>
    <scope>NUCLEOTIDE SEQUENCE [LARGE SCALE GENOMIC DNA]</scope>
    <source>
        <strain evidence="4 5">DSM 24253</strain>
    </source>
</reference>